<organism evidence="1">
    <name type="scientific">Tanacetum cinerariifolium</name>
    <name type="common">Dalmatian daisy</name>
    <name type="synonym">Chrysanthemum cinerariifolium</name>
    <dbReference type="NCBI Taxonomy" id="118510"/>
    <lineage>
        <taxon>Eukaryota</taxon>
        <taxon>Viridiplantae</taxon>
        <taxon>Streptophyta</taxon>
        <taxon>Embryophyta</taxon>
        <taxon>Tracheophyta</taxon>
        <taxon>Spermatophyta</taxon>
        <taxon>Magnoliopsida</taxon>
        <taxon>eudicotyledons</taxon>
        <taxon>Gunneridae</taxon>
        <taxon>Pentapetalae</taxon>
        <taxon>asterids</taxon>
        <taxon>campanulids</taxon>
        <taxon>Asterales</taxon>
        <taxon>Asteraceae</taxon>
        <taxon>Asteroideae</taxon>
        <taxon>Anthemideae</taxon>
        <taxon>Anthemidinae</taxon>
        <taxon>Tanacetum</taxon>
    </lineage>
</organism>
<evidence type="ECO:0008006" key="2">
    <source>
        <dbReference type="Google" id="ProtNLM"/>
    </source>
</evidence>
<reference evidence="1" key="1">
    <citation type="journal article" date="2019" name="Sci. Rep.">
        <title>Draft genome of Tanacetum cinerariifolium, the natural source of mosquito coil.</title>
        <authorList>
            <person name="Yamashiro T."/>
            <person name="Shiraishi A."/>
            <person name="Satake H."/>
            <person name="Nakayama K."/>
        </authorList>
    </citation>
    <scope>NUCLEOTIDE SEQUENCE</scope>
</reference>
<comment type="caution">
    <text evidence="1">The sequence shown here is derived from an EMBL/GenBank/DDBJ whole genome shotgun (WGS) entry which is preliminary data.</text>
</comment>
<name>A0A6L2NWI8_TANCI</name>
<protein>
    <recommendedName>
        <fullName evidence="2">DUF4283 domain-containing protein</fullName>
    </recommendedName>
</protein>
<accession>A0A6L2NWI8</accession>
<dbReference type="PANTHER" id="PTHR31286:SF99">
    <property type="entry name" value="DUF4283 DOMAIN-CONTAINING PROTEIN"/>
    <property type="match status" value="1"/>
</dbReference>
<evidence type="ECO:0000313" key="1">
    <source>
        <dbReference type="EMBL" id="GEU89005.1"/>
    </source>
</evidence>
<gene>
    <name evidence="1" type="ORF">Tci_060983</name>
</gene>
<dbReference type="EMBL" id="BKCJ010009868">
    <property type="protein sequence ID" value="GEU89005.1"/>
    <property type="molecule type" value="Genomic_DNA"/>
</dbReference>
<dbReference type="InterPro" id="IPR040256">
    <property type="entry name" value="At4g02000-like"/>
</dbReference>
<sequence>MRRDIRNFVRACQICQLAKTSQLHPARFLSPLPIPNQVWEDVVMDSITDLHTESPYCQSETSTSYANLFTAGLSRKAMNFHTLFTPGGNEVDVVVSVGSIRAIRARFANTVYGFFLGKRVAYQLLLIMLGTLGVKLHGVLVTAFSEDGLSAIATKLGTLIMLDPYTADMCLHSWGRSSYARAMIGLRVDVVLKDTIVVAMPKIIEKGLYTCNVRIEYEWKSPRCACCKIFGHTQVECPKNPCLGAGASETKNPKKNSQAPKSFLVGLKMAFKPNQEYRPITKKHTANSSSNKKKCVDSTSKVSDSNPLKFLIRLIMMWRRVPMRGYQIWIRSGLIQADLRSGMSKIVVIVLLLLWIKSVEYPGNHDSEYEVASVDNEMARSLAFERTGFSTQSLLEQWIDSHGNGDYDENPIRVKDEWEIQVLMHWDEQEEHTWESWHQLQQHYPNIDLKDKNGLLVGCSSGPTVTSNWAVCCTLNPSVFSPIPPEGVKVSACSLPHNVDEIKAMAQKQIEEDKVRQLAIMNSAVEYDNAITAKDELWNAYEKCNDIPQEKRV</sequence>
<dbReference type="PANTHER" id="PTHR31286">
    <property type="entry name" value="GLYCINE-RICH CELL WALL STRUCTURAL PROTEIN 1.8-LIKE"/>
    <property type="match status" value="1"/>
</dbReference>
<proteinExistence type="predicted"/>
<dbReference type="AlphaFoldDB" id="A0A6L2NWI8"/>